<keyword evidence="4" id="KW-1185">Reference proteome</keyword>
<sequence length="257" mass="29839">MRLKLDTHWPHRVSNPTPYEIFSVNPSTKPNKRLLRDKYLQYAKLYHPDLDQQVQCGGVVLTRRAQLERFKVISHAYECLRTGAHPSSCYAGRSHPASTAAAADYRYWRAGTWEDQQDWQTHASATASGSEGERDSDHILAYVFGFLVCLQGTYFLAKLQDKLLVRRDDGFDHGDVEVPELIVPPQLGEPQEQFSEKLVKLRRFLWIRSWLLFRDDEQKLNNEIARNEKLISRLNRSQHQHQDEKSEERDTSSSAET</sequence>
<dbReference type="EMBL" id="HE978321">
    <property type="protein sequence ID" value="CCK71488.1"/>
    <property type="molecule type" value="Genomic_DNA"/>
</dbReference>
<dbReference type="OMA" id="NTENNMQ"/>
<dbReference type="STRING" id="1071383.J7RP97"/>
<evidence type="ECO:0000313" key="4">
    <source>
        <dbReference type="Proteomes" id="UP000006310"/>
    </source>
</evidence>
<dbReference type="PROSITE" id="PS50076">
    <property type="entry name" value="DNAJ_2"/>
    <property type="match status" value="1"/>
</dbReference>
<reference evidence="3 4" key="1">
    <citation type="journal article" date="2011" name="Proc. Natl. Acad. Sci. U.S.A.">
        <title>Evolutionary erosion of yeast sex chromosomes by mating-type switching accidents.</title>
        <authorList>
            <person name="Gordon J.L."/>
            <person name="Armisen D."/>
            <person name="Proux-Wera E."/>
            <person name="Oheigeartaigh S.S."/>
            <person name="Byrne K.P."/>
            <person name="Wolfe K.H."/>
        </authorList>
    </citation>
    <scope>NUCLEOTIDE SEQUENCE [LARGE SCALE GENOMIC DNA]</scope>
    <source>
        <strain evidence="4">ATCC MYA-139 / BCRC 22969 / CBS 8797 / CCRC 22969 / KCTC 17520 / NBRC 10181 / NCYC 3082</strain>
    </source>
</reference>
<dbReference type="OrthoDB" id="445556at2759"/>
<dbReference type="CDD" id="cd06257">
    <property type="entry name" value="DnaJ"/>
    <property type="match status" value="1"/>
</dbReference>
<evidence type="ECO:0000313" key="3">
    <source>
        <dbReference type="EMBL" id="CCK71488.1"/>
    </source>
</evidence>
<dbReference type="GeneID" id="34527220"/>
<evidence type="ECO:0000256" key="1">
    <source>
        <dbReference type="SAM" id="MobiDB-lite"/>
    </source>
</evidence>
<gene>
    <name evidence="3" type="primary">KNAG0H00730</name>
    <name evidence="3" type="ordered locus">KNAG_0H00730</name>
</gene>
<name>J7RP97_HUIN7</name>
<feature type="compositionally biased region" description="Basic and acidic residues" evidence="1">
    <location>
        <begin position="240"/>
        <end position="251"/>
    </location>
</feature>
<dbReference type="HOGENOM" id="CLU_074165_0_0_1"/>
<dbReference type="Gene3D" id="1.10.287.110">
    <property type="entry name" value="DnaJ domain"/>
    <property type="match status" value="1"/>
</dbReference>
<dbReference type="InterPro" id="IPR001623">
    <property type="entry name" value="DnaJ_domain"/>
</dbReference>
<proteinExistence type="predicted"/>
<protein>
    <recommendedName>
        <fullName evidence="2">J domain-containing protein</fullName>
    </recommendedName>
</protein>
<dbReference type="Proteomes" id="UP000006310">
    <property type="component" value="Chromosome 8"/>
</dbReference>
<dbReference type="InterPro" id="IPR036869">
    <property type="entry name" value="J_dom_sf"/>
</dbReference>
<accession>J7RP97</accession>
<dbReference type="RefSeq" id="XP_022465733.1">
    <property type="nucleotide sequence ID" value="XM_022609325.1"/>
</dbReference>
<feature type="domain" description="J" evidence="2">
    <location>
        <begin position="17"/>
        <end position="85"/>
    </location>
</feature>
<dbReference type="AlphaFoldDB" id="J7RP97"/>
<dbReference type="KEGG" id="kng:KNAG_0H00730"/>
<reference evidence="4" key="2">
    <citation type="submission" date="2012-08" db="EMBL/GenBank/DDBJ databases">
        <title>Genome sequence of Kazachstania naganishii.</title>
        <authorList>
            <person name="Gordon J.L."/>
            <person name="Armisen D."/>
            <person name="Proux-Wera E."/>
            <person name="OhEigeartaigh S.S."/>
            <person name="Byrne K.P."/>
            <person name="Wolfe K.H."/>
        </authorList>
    </citation>
    <scope>NUCLEOTIDE SEQUENCE [LARGE SCALE GENOMIC DNA]</scope>
    <source>
        <strain evidence="4">ATCC MYA-139 / BCRC 22969 / CBS 8797 / CCRC 22969 / KCTC 17520 / NBRC 10181 / NCYC 3082</strain>
    </source>
</reference>
<evidence type="ECO:0000259" key="2">
    <source>
        <dbReference type="PROSITE" id="PS50076"/>
    </source>
</evidence>
<dbReference type="SUPFAM" id="SSF46565">
    <property type="entry name" value="Chaperone J-domain"/>
    <property type="match status" value="1"/>
</dbReference>
<feature type="region of interest" description="Disordered" evidence="1">
    <location>
        <begin position="233"/>
        <end position="257"/>
    </location>
</feature>
<organism evidence="3 4">
    <name type="scientific">Huiozyma naganishii (strain ATCC MYA-139 / BCRC 22969 / CBS 8797 / KCTC 17520 / NBRC 10181 / NCYC 3082 / Yp74L-3)</name>
    <name type="common">Yeast</name>
    <name type="synonym">Kazachstania naganishii</name>
    <dbReference type="NCBI Taxonomy" id="1071383"/>
    <lineage>
        <taxon>Eukaryota</taxon>
        <taxon>Fungi</taxon>
        <taxon>Dikarya</taxon>
        <taxon>Ascomycota</taxon>
        <taxon>Saccharomycotina</taxon>
        <taxon>Saccharomycetes</taxon>
        <taxon>Saccharomycetales</taxon>
        <taxon>Saccharomycetaceae</taxon>
        <taxon>Huiozyma</taxon>
    </lineage>
</organism>